<feature type="transmembrane region" description="Helical" evidence="2">
    <location>
        <begin position="244"/>
        <end position="262"/>
    </location>
</feature>
<dbReference type="PANTHER" id="PTHR35475">
    <property type="entry name" value="WD REPEAT PROTEIN"/>
    <property type="match status" value="1"/>
</dbReference>
<proteinExistence type="predicted"/>
<protein>
    <submittedName>
        <fullName evidence="3">Uncharacterized protein</fullName>
    </submittedName>
</protein>
<feature type="transmembrane region" description="Helical" evidence="2">
    <location>
        <begin position="274"/>
        <end position="294"/>
    </location>
</feature>
<evidence type="ECO:0000256" key="1">
    <source>
        <dbReference type="SAM" id="MobiDB-lite"/>
    </source>
</evidence>
<evidence type="ECO:0000256" key="2">
    <source>
        <dbReference type="SAM" id="Phobius"/>
    </source>
</evidence>
<dbReference type="Proteomes" id="UP000743370">
    <property type="component" value="Unassembled WGS sequence"/>
</dbReference>
<dbReference type="PANTHER" id="PTHR35475:SF1">
    <property type="entry name" value="WD REPEAT PROTEIN"/>
    <property type="match status" value="1"/>
</dbReference>
<gene>
    <name evidence="3" type="ORF">HKW66_Vig0147320</name>
</gene>
<keyword evidence="2" id="KW-0812">Transmembrane</keyword>
<sequence>MESSQRSTTNAGVGGTDNPKNPSFWSTEQSTLRRHSDDAPAALRRHSGTGTEAVGTKRHLERAPKSLGRNGRNTMSCSLRVVDVGAAAAVKRNRLDGLNISDTAFNVVRRHSGKHSVSLSLEPPFSNSRPLSLGHSLPLNVRAASLSTMDGAVVHLDGEPKIWEGSRMQGCLEWFTTSSMMLEYPMVEIHDGQSGYKTLQHYVSKHDANWFRGQELDWVNGDYALKFRIESLLCSSDDSLIKPVTRILVGVALIIFMITLVSRDTPDWLKKLNFSGVNFPPWILACVVIVFTRMRKRTKDFLKKRGW</sequence>
<name>A0A8T0JVD6_PHAAN</name>
<comment type="caution">
    <text evidence="3">The sequence shown here is derived from an EMBL/GenBank/DDBJ whole genome shotgun (WGS) entry which is preliminary data.</text>
</comment>
<dbReference type="AlphaFoldDB" id="A0A8T0JVD6"/>
<feature type="region of interest" description="Disordered" evidence="1">
    <location>
        <begin position="1"/>
        <end position="73"/>
    </location>
</feature>
<reference evidence="3 4" key="1">
    <citation type="submission" date="2020-05" db="EMBL/GenBank/DDBJ databases">
        <title>Vigna angularis (adzuki bean) Var. LongXiaoDou No. 4 denovo assembly.</title>
        <authorList>
            <person name="Xiang H."/>
        </authorList>
    </citation>
    <scope>NUCLEOTIDE SEQUENCE [LARGE SCALE GENOMIC DNA]</scope>
    <source>
        <tissue evidence="3">Leaf</tissue>
    </source>
</reference>
<dbReference type="EMBL" id="JABFOF010000008">
    <property type="protein sequence ID" value="KAG2384504.1"/>
    <property type="molecule type" value="Genomic_DNA"/>
</dbReference>
<organism evidence="3 4">
    <name type="scientific">Phaseolus angularis</name>
    <name type="common">Azuki bean</name>
    <name type="synonym">Vigna angularis</name>
    <dbReference type="NCBI Taxonomy" id="3914"/>
    <lineage>
        <taxon>Eukaryota</taxon>
        <taxon>Viridiplantae</taxon>
        <taxon>Streptophyta</taxon>
        <taxon>Embryophyta</taxon>
        <taxon>Tracheophyta</taxon>
        <taxon>Spermatophyta</taxon>
        <taxon>Magnoliopsida</taxon>
        <taxon>eudicotyledons</taxon>
        <taxon>Gunneridae</taxon>
        <taxon>Pentapetalae</taxon>
        <taxon>rosids</taxon>
        <taxon>fabids</taxon>
        <taxon>Fabales</taxon>
        <taxon>Fabaceae</taxon>
        <taxon>Papilionoideae</taxon>
        <taxon>50 kb inversion clade</taxon>
        <taxon>NPAAA clade</taxon>
        <taxon>indigoferoid/millettioid clade</taxon>
        <taxon>Phaseoleae</taxon>
        <taxon>Vigna</taxon>
    </lineage>
</organism>
<feature type="compositionally biased region" description="Polar residues" evidence="1">
    <location>
        <begin position="1"/>
        <end position="11"/>
    </location>
</feature>
<keyword evidence="2" id="KW-1133">Transmembrane helix</keyword>
<feature type="compositionally biased region" description="Polar residues" evidence="1">
    <location>
        <begin position="18"/>
        <end position="30"/>
    </location>
</feature>
<evidence type="ECO:0000313" key="4">
    <source>
        <dbReference type="Proteomes" id="UP000743370"/>
    </source>
</evidence>
<evidence type="ECO:0000313" key="3">
    <source>
        <dbReference type="EMBL" id="KAG2384504.1"/>
    </source>
</evidence>
<keyword evidence="2" id="KW-0472">Membrane</keyword>
<accession>A0A8T0JVD6</accession>